<dbReference type="SUPFAM" id="SSF49503">
    <property type="entry name" value="Cupredoxins"/>
    <property type="match status" value="1"/>
</dbReference>
<keyword evidence="2" id="KW-1185">Reference proteome</keyword>
<protein>
    <submittedName>
        <fullName evidence="1">Uncharacterized protein</fullName>
    </submittedName>
</protein>
<evidence type="ECO:0000313" key="2">
    <source>
        <dbReference type="Proteomes" id="UP000460272"/>
    </source>
</evidence>
<dbReference type="EMBL" id="RPFW01000006">
    <property type="protein sequence ID" value="TVZ01630.1"/>
    <property type="molecule type" value="Genomic_DNA"/>
</dbReference>
<evidence type="ECO:0000313" key="1">
    <source>
        <dbReference type="EMBL" id="TVZ01630.1"/>
    </source>
</evidence>
<proteinExistence type="predicted"/>
<dbReference type="AlphaFoldDB" id="A0A6P2BRR5"/>
<dbReference type="Proteomes" id="UP000460272">
    <property type="component" value="Unassembled WGS sequence"/>
</dbReference>
<gene>
    <name evidence="1" type="ORF">EAS64_29560</name>
</gene>
<dbReference type="Gene3D" id="2.60.40.420">
    <property type="entry name" value="Cupredoxins - blue copper proteins"/>
    <property type="match status" value="1"/>
</dbReference>
<dbReference type="InterPro" id="IPR008972">
    <property type="entry name" value="Cupredoxin"/>
</dbReference>
<comment type="caution">
    <text evidence="1">The sequence shown here is derived from an EMBL/GenBank/DDBJ whole genome shotgun (WGS) entry which is preliminary data.</text>
</comment>
<organism evidence="1 2">
    <name type="scientific">Trebonia kvetii</name>
    <dbReference type="NCBI Taxonomy" id="2480626"/>
    <lineage>
        <taxon>Bacteria</taxon>
        <taxon>Bacillati</taxon>
        <taxon>Actinomycetota</taxon>
        <taxon>Actinomycetes</taxon>
        <taxon>Streptosporangiales</taxon>
        <taxon>Treboniaceae</taxon>
        <taxon>Trebonia</taxon>
    </lineage>
</organism>
<dbReference type="OrthoDB" id="5243063at2"/>
<name>A0A6P2BRR5_9ACTN</name>
<dbReference type="RefSeq" id="WP_145858377.1">
    <property type="nucleotide sequence ID" value="NZ_RPFW01000006.1"/>
</dbReference>
<sequence>MSVTTRAAVLIVAFLCVVGVGVFAAVYYIGSATTQLPIVHYTASGGQVNVVLQEDAQNDSTSRPDWVTYYTQDPATKQWLHTTLFSVPANTKVNVTIYGYDGCTPLRNNYWSQVQGTIGGTVTVSQFDQHGREYVSNHTTPIVNGWSDCNVGHTFAIPELGVSVPVASPNALLSANNLCSSSPCVTQGNPYSLETFSFMSPSQTGTYRWQCFVPCGGGYLDGNGGPMQTLGWMAGEMDVVSS</sequence>
<accession>A0A6P2BRR5</accession>
<reference evidence="1 2" key="1">
    <citation type="submission" date="2018-11" db="EMBL/GenBank/DDBJ databases">
        <title>Trebonia kvetii gen.nov., sp.nov., a novel acidophilic actinobacterium, and proposal of the new actinobacterial family Treboniaceae fam. nov.</title>
        <authorList>
            <person name="Rapoport D."/>
            <person name="Sagova-Mareckova M."/>
            <person name="Sedlacek I."/>
            <person name="Provaznik J."/>
            <person name="Kralova S."/>
            <person name="Pavlinic D."/>
            <person name="Benes V."/>
            <person name="Kopecky J."/>
        </authorList>
    </citation>
    <scope>NUCLEOTIDE SEQUENCE [LARGE SCALE GENOMIC DNA]</scope>
    <source>
        <strain evidence="1 2">15Tr583</strain>
    </source>
</reference>